<accession>A0A6N4TJT8</accession>
<dbReference type="AlphaFoldDB" id="A0A6N4TJT8"/>
<dbReference type="RefSeq" id="WP_163052084.1">
    <property type="nucleotide sequence ID" value="NZ_AP019695.1"/>
</dbReference>
<dbReference type="Proteomes" id="UP000464754">
    <property type="component" value="Chromosome"/>
</dbReference>
<sequence>MGYNHAKSLRLWHQWKEQEEKILRELNVDEELIKQLREYDWNTFKRERRIVSKQIPTSSNFFLNAPYYDRKEINTIDDVLDEIQNEALFAHLLNTDKTTLNIILLKMLGYSTSEISALLNLSCQAIYSRIYHLKKSLKK</sequence>
<dbReference type="EMBL" id="AP019695">
    <property type="protein sequence ID" value="BBK22851.1"/>
    <property type="molecule type" value="Genomic_DNA"/>
</dbReference>
<evidence type="ECO:0000313" key="2">
    <source>
        <dbReference type="Proteomes" id="UP000464754"/>
    </source>
</evidence>
<gene>
    <name evidence="1" type="ORF">Aargi30884_17540</name>
</gene>
<dbReference type="KEGG" id="aarg:Aargi30884_17540"/>
<keyword evidence="2" id="KW-1185">Reference proteome</keyword>
<organism evidence="1 2">
    <name type="scientific">Amedibacterium intestinale</name>
    <dbReference type="NCBI Taxonomy" id="2583452"/>
    <lineage>
        <taxon>Bacteria</taxon>
        <taxon>Bacillati</taxon>
        <taxon>Bacillota</taxon>
        <taxon>Erysipelotrichia</taxon>
        <taxon>Erysipelotrichales</taxon>
        <taxon>Erysipelotrichaceae</taxon>
        <taxon>Amedibacterium</taxon>
    </lineage>
</organism>
<dbReference type="InterPro" id="IPR013324">
    <property type="entry name" value="RNA_pol_sigma_r3/r4-like"/>
</dbReference>
<proteinExistence type="predicted"/>
<evidence type="ECO:0000313" key="1">
    <source>
        <dbReference type="EMBL" id="BBK22851.1"/>
    </source>
</evidence>
<dbReference type="SUPFAM" id="SSF88659">
    <property type="entry name" value="Sigma3 and sigma4 domains of RNA polymerase sigma factors"/>
    <property type="match status" value="1"/>
</dbReference>
<protein>
    <submittedName>
        <fullName evidence="1">Uncharacterized protein</fullName>
    </submittedName>
</protein>
<reference evidence="2" key="1">
    <citation type="submission" date="2019-05" db="EMBL/GenBank/DDBJ databases">
        <title>Complete genome sequencing of Absiella argi strain JCM 30884.</title>
        <authorList>
            <person name="Sakamoto M."/>
            <person name="Murakami T."/>
            <person name="Mori H."/>
        </authorList>
    </citation>
    <scope>NUCLEOTIDE SEQUENCE [LARGE SCALE GENOMIC DNA]</scope>
    <source>
        <strain evidence="2">JCM 30884</strain>
    </source>
</reference>
<name>A0A6N4TJT8_9FIRM</name>